<dbReference type="Pfam" id="PF07730">
    <property type="entry name" value="HisKA_3"/>
    <property type="match status" value="1"/>
</dbReference>
<gene>
    <name evidence="14" type="ORF">EIZ62_24280</name>
</gene>
<evidence type="ECO:0000313" key="15">
    <source>
        <dbReference type="Proteomes" id="UP000422572"/>
    </source>
</evidence>
<feature type="transmembrane region" description="Helical" evidence="10">
    <location>
        <begin position="59"/>
        <end position="75"/>
    </location>
</feature>
<comment type="catalytic activity">
    <reaction evidence="1">
        <text>ATP + protein L-histidine = ADP + protein N-phospho-L-histidine.</text>
        <dbReference type="EC" id="2.7.13.3"/>
    </reaction>
</comment>
<evidence type="ECO:0000256" key="10">
    <source>
        <dbReference type="SAM" id="Phobius"/>
    </source>
</evidence>
<evidence type="ECO:0000256" key="9">
    <source>
        <dbReference type="SAM" id="MobiDB-lite"/>
    </source>
</evidence>
<dbReference type="InterPro" id="IPR011712">
    <property type="entry name" value="Sig_transdc_His_kin_sub3_dim/P"/>
</dbReference>
<accession>A0A6I6FT96</accession>
<organism evidence="14 15">
    <name type="scientific">Streptomyces ficellus</name>
    <dbReference type="NCBI Taxonomy" id="1977088"/>
    <lineage>
        <taxon>Bacteria</taxon>
        <taxon>Bacillati</taxon>
        <taxon>Actinomycetota</taxon>
        <taxon>Actinomycetes</taxon>
        <taxon>Kitasatosporales</taxon>
        <taxon>Streptomycetaceae</taxon>
        <taxon>Streptomyces</taxon>
    </lineage>
</organism>
<dbReference type="InterPro" id="IPR003594">
    <property type="entry name" value="HATPase_dom"/>
</dbReference>
<feature type="domain" description="Signal transduction histidine kinase subgroup 3 dimerisation and phosphoacceptor" evidence="12">
    <location>
        <begin position="200"/>
        <end position="265"/>
    </location>
</feature>
<evidence type="ECO:0000313" key="14">
    <source>
        <dbReference type="EMBL" id="QGV81008.1"/>
    </source>
</evidence>
<dbReference type="RefSeq" id="WP_156694774.1">
    <property type="nucleotide sequence ID" value="NZ_CP034279.1"/>
</dbReference>
<dbReference type="InterPro" id="IPR055558">
    <property type="entry name" value="DUF7134"/>
</dbReference>
<feature type="compositionally biased region" description="Low complexity" evidence="9">
    <location>
        <begin position="358"/>
        <end position="369"/>
    </location>
</feature>
<sequence>MTTLGERLARGRGRLREHPLALDAALALGVLVCMVAGSFVDRHGGPHGTPDFGGRTPDASSVLLMLIGAAALVLRRRNPLGVLLFTGAVTLVEHIAQDPPAPVAMSAVVALYTVAARTDRPTTWRVGLLTMAVLTGAAMLCGSAPWYSQENLGVFAWTGMAAAAGDAVRSRRAFVDAIRERADRAERTREEEARRRVAEERLRIARDLHDVVAHHIALVNVQAGVAAHVMDKRPDQAKEALAHVREASRSALNELRATVGLLRQSGDPEAPTEPAPGLAVLDDLLDTFRHAGLPVELARTDQGTELPAAVDLAAYRIIQEALTNVRKHAGPDARAEVSVVRVGRTVEVTVLDDGVPPGASTAADTEAGAGSEGGGHGLLGMRERVTALGGALTAGPRYGGGFRVQAILPLTARTGEAS</sequence>
<keyword evidence="6 14" id="KW-0418">Kinase</keyword>
<dbReference type="PANTHER" id="PTHR24421">
    <property type="entry name" value="NITRATE/NITRITE SENSOR PROTEIN NARX-RELATED"/>
    <property type="match status" value="1"/>
</dbReference>
<feature type="domain" description="Histidine kinase/HSP90-like ATPase" evidence="11">
    <location>
        <begin position="313"/>
        <end position="411"/>
    </location>
</feature>
<evidence type="ECO:0000256" key="5">
    <source>
        <dbReference type="ARBA" id="ARBA00022741"/>
    </source>
</evidence>
<evidence type="ECO:0000259" key="12">
    <source>
        <dbReference type="Pfam" id="PF07730"/>
    </source>
</evidence>
<keyword evidence="10" id="KW-0472">Membrane</keyword>
<dbReference type="OrthoDB" id="227596at2"/>
<keyword evidence="10" id="KW-1133">Transmembrane helix</keyword>
<proteinExistence type="predicted"/>
<keyword evidence="8" id="KW-0902">Two-component regulatory system</keyword>
<keyword evidence="15" id="KW-1185">Reference proteome</keyword>
<feature type="region of interest" description="Disordered" evidence="9">
    <location>
        <begin position="354"/>
        <end position="378"/>
    </location>
</feature>
<dbReference type="InterPro" id="IPR036890">
    <property type="entry name" value="HATPase_C_sf"/>
</dbReference>
<dbReference type="GO" id="GO:0016020">
    <property type="term" value="C:membrane"/>
    <property type="evidence" value="ECO:0007669"/>
    <property type="project" value="InterPro"/>
</dbReference>
<dbReference type="GO" id="GO:0046983">
    <property type="term" value="F:protein dimerization activity"/>
    <property type="evidence" value="ECO:0007669"/>
    <property type="project" value="InterPro"/>
</dbReference>
<evidence type="ECO:0000256" key="2">
    <source>
        <dbReference type="ARBA" id="ARBA00012438"/>
    </source>
</evidence>
<dbReference type="PANTHER" id="PTHR24421:SF10">
    <property type="entry name" value="NITRATE_NITRITE SENSOR PROTEIN NARQ"/>
    <property type="match status" value="1"/>
</dbReference>
<evidence type="ECO:0000256" key="3">
    <source>
        <dbReference type="ARBA" id="ARBA00022553"/>
    </source>
</evidence>
<evidence type="ECO:0000259" key="13">
    <source>
        <dbReference type="Pfam" id="PF23539"/>
    </source>
</evidence>
<dbReference type="Pfam" id="PF02518">
    <property type="entry name" value="HATPase_c"/>
    <property type="match status" value="1"/>
</dbReference>
<dbReference type="Gene3D" id="3.30.565.10">
    <property type="entry name" value="Histidine kinase-like ATPase, C-terminal domain"/>
    <property type="match status" value="1"/>
</dbReference>
<keyword evidence="4" id="KW-0808">Transferase</keyword>
<dbReference type="AlphaFoldDB" id="A0A6I6FT96"/>
<dbReference type="GO" id="GO:0000155">
    <property type="term" value="F:phosphorelay sensor kinase activity"/>
    <property type="evidence" value="ECO:0007669"/>
    <property type="project" value="InterPro"/>
</dbReference>
<dbReference type="EMBL" id="CP034279">
    <property type="protein sequence ID" value="QGV81008.1"/>
    <property type="molecule type" value="Genomic_DNA"/>
</dbReference>
<keyword evidence="5" id="KW-0547">Nucleotide-binding</keyword>
<dbReference type="Gene3D" id="1.20.5.1930">
    <property type="match status" value="1"/>
</dbReference>
<evidence type="ECO:0000259" key="11">
    <source>
        <dbReference type="Pfam" id="PF02518"/>
    </source>
</evidence>
<evidence type="ECO:0000256" key="1">
    <source>
        <dbReference type="ARBA" id="ARBA00000085"/>
    </source>
</evidence>
<protein>
    <recommendedName>
        <fullName evidence="2">histidine kinase</fullName>
        <ecNumber evidence="2">2.7.13.3</ecNumber>
    </recommendedName>
</protein>
<feature type="transmembrane region" description="Helical" evidence="10">
    <location>
        <begin position="20"/>
        <end position="39"/>
    </location>
</feature>
<dbReference type="GO" id="GO:0005524">
    <property type="term" value="F:ATP binding"/>
    <property type="evidence" value="ECO:0007669"/>
    <property type="project" value="UniProtKB-KW"/>
</dbReference>
<dbReference type="CDD" id="cd16917">
    <property type="entry name" value="HATPase_UhpB-NarQ-NarX-like"/>
    <property type="match status" value="1"/>
</dbReference>
<dbReference type="InterPro" id="IPR050482">
    <property type="entry name" value="Sensor_HK_TwoCompSys"/>
</dbReference>
<keyword evidence="3" id="KW-0597">Phosphoprotein</keyword>
<reference evidence="14 15" key="1">
    <citation type="submission" date="2018-12" db="EMBL/GenBank/DDBJ databases">
        <title>Complete genome sequence of Streptomyces ficellus NRRL8067, the producer of ficellomycin, feldamycin and nojirimycin.</title>
        <authorList>
            <person name="Zhang H."/>
            <person name="Yue R."/>
            <person name="Liu Y."/>
            <person name="Li M."/>
            <person name="Mu H."/>
            <person name="Zhang J."/>
        </authorList>
    </citation>
    <scope>NUCLEOTIDE SEQUENCE [LARGE SCALE GENOMIC DNA]</scope>
    <source>
        <strain evidence="14 15">NRRL 8067</strain>
    </source>
</reference>
<dbReference type="EC" id="2.7.13.3" evidence="2"/>
<dbReference type="Pfam" id="PF23539">
    <property type="entry name" value="DUF7134"/>
    <property type="match status" value="1"/>
</dbReference>
<feature type="transmembrane region" description="Helical" evidence="10">
    <location>
        <begin position="126"/>
        <end position="147"/>
    </location>
</feature>
<name>A0A6I6FT96_9ACTN</name>
<evidence type="ECO:0000256" key="8">
    <source>
        <dbReference type="ARBA" id="ARBA00023012"/>
    </source>
</evidence>
<evidence type="ECO:0000256" key="7">
    <source>
        <dbReference type="ARBA" id="ARBA00022840"/>
    </source>
</evidence>
<evidence type="ECO:0000256" key="4">
    <source>
        <dbReference type="ARBA" id="ARBA00022679"/>
    </source>
</evidence>
<keyword evidence="7" id="KW-0067">ATP-binding</keyword>
<dbReference type="KEGG" id="sfic:EIZ62_24280"/>
<dbReference type="SUPFAM" id="SSF55874">
    <property type="entry name" value="ATPase domain of HSP90 chaperone/DNA topoisomerase II/histidine kinase"/>
    <property type="match status" value="1"/>
</dbReference>
<feature type="domain" description="DUF7134" evidence="13">
    <location>
        <begin position="14"/>
        <end position="172"/>
    </location>
</feature>
<dbReference type="Proteomes" id="UP000422572">
    <property type="component" value="Chromosome"/>
</dbReference>
<evidence type="ECO:0000256" key="6">
    <source>
        <dbReference type="ARBA" id="ARBA00022777"/>
    </source>
</evidence>
<keyword evidence="10" id="KW-0812">Transmembrane</keyword>